<dbReference type="SUPFAM" id="SSF82051">
    <property type="entry name" value="Obg GTP-binding protein N-terminal domain"/>
    <property type="match status" value="1"/>
</dbReference>
<dbReference type="GO" id="GO:0005739">
    <property type="term" value="C:mitochondrion"/>
    <property type="evidence" value="ECO:0007669"/>
    <property type="project" value="TreeGrafter"/>
</dbReference>
<keyword evidence="4" id="KW-1185">Reference proteome</keyword>
<evidence type="ECO:0000313" key="4">
    <source>
        <dbReference type="Proteomes" id="UP001190700"/>
    </source>
</evidence>
<proteinExistence type="predicted"/>
<dbReference type="EMBL" id="LGRX02002609">
    <property type="protein sequence ID" value="KAK3283872.1"/>
    <property type="molecule type" value="Genomic_DNA"/>
</dbReference>
<dbReference type="GO" id="GO:0003924">
    <property type="term" value="F:GTPase activity"/>
    <property type="evidence" value="ECO:0007669"/>
    <property type="project" value="InterPro"/>
</dbReference>
<evidence type="ECO:0000259" key="2">
    <source>
        <dbReference type="PROSITE" id="PS51883"/>
    </source>
</evidence>
<evidence type="ECO:0000313" key="3">
    <source>
        <dbReference type="EMBL" id="KAK3283872.1"/>
    </source>
</evidence>
<organism evidence="3 4">
    <name type="scientific">Cymbomonas tetramitiformis</name>
    <dbReference type="NCBI Taxonomy" id="36881"/>
    <lineage>
        <taxon>Eukaryota</taxon>
        <taxon>Viridiplantae</taxon>
        <taxon>Chlorophyta</taxon>
        <taxon>Pyramimonadophyceae</taxon>
        <taxon>Pyramimonadales</taxon>
        <taxon>Pyramimonadaceae</taxon>
        <taxon>Cymbomonas</taxon>
    </lineage>
</organism>
<dbReference type="PANTHER" id="PTHR11702">
    <property type="entry name" value="DEVELOPMENTALLY REGULATED GTP-BINDING PROTEIN-RELATED"/>
    <property type="match status" value="1"/>
</dbReference>
<name>A0AAE0GTH6_9CHLO</name>
<dbReference type="Proteomes" id="UP001190700">
    <property type="component" value="Unassembled WGS sequence"/>
</dbReference>
<accession>A0AAE0GTH6</accession>
<dbReference type="PANTHER" id="PTHR11702:SF31">
    <property type="entry name" value="MITOCHONDRIAL RIBOSOME-ASSOCIATED GTPASE 2"/>
    <property type="match status" value="1"/>
</dbReference>
<sequence>MIPYHQPSHVVSNEGDANPNGGFPWGSRFVDELFVQVRGGKGGNGCESFWRSNHKKSFGADGGHGGKGGDVIFEACSSLRCLGGLQQVIHATNGSNGQSKAANGKNGKQRVVDVPQGTLIWRLPDITPPPRKRPPTKEEGDAKKKRKPLLVAASHPPPVYPVTLHPIRAIRPIPATYLQARLRGVATEPFSALASLARPLCSCFILLLAGLTIPSTSSRHQLRAPV</sequence>
<comment type="caution">
    <text evidence="3">The sequence shown here is derived from an EMBL/GenBank/DDBJ whole genome shotgun (WGS) entry which is preliminary data.</text>
</comment>
<reference evidence="3 4" key="1">
    <citation type="journal article" date="2015" name="Genome Biol. Evol.">
        <title>Comparative Genomics of a Bacterivorous Green Alga Reveals Evolutionary Causalities and Consequences of Phago-Mixotrophic Mode of Nutrition.</title>
        <authorList>
            <person name="Burns J.A."/>
            <person name="Paasch A."/>
            <person name="Narechania A."/>
            <person name="Kim E."/>
        </authorList>
    </citation>
    <scope>NUCLEOTIDE SEQUENCE [LARGE SCALE GENOMIC DNA]</scope>
    <source>
        <strain evidence="3 4">PLY_AMNH</strain>
    </source>
</reference>
<evidence type="ECO:0000256" key="1">
    <source>
        <dbReference type="SAM" id="MobiDB-lite"/>
    </source>
</evidence>
<protein>
    <recommendedName>
        <fullName evidence="2">Obg domain-containing protein</fullName>
    </recommendedName>
</protein>
<dbReference type="InterPro" id="IPR006169">
    <property type="entry name" value="GTP1_OBG_dom"/>
</dbReference>
<dbReference type="AlphaFoldDB" id="A0AAE0GTH6"/>
<dbReference type="Pfam" id="PF01018">
    <property type="entry name" value="GTP1_OBG"/>
    <property type="match status" value="1"/>
</dbReference>
<dbReference type="InterPro" id="IPR045086">
    <property type="entry name" value="OBG_GTPase"/>
</dbReference>
<dbReference type="Gene3D" id="2.70.210.12">
    <property type="entry name" value="GTP1/OBG domain"/>
    <property type="match status" value="1"/>
</dbReference>
<feature type="domain" description="Obg" evidence="2">
    <location>
        <begin position="27"/>
        <end position="226"/>
    </location>
</feature>
<dbReference type="InterPro" id="IPR036726">
    <property type="entry name" value="GTP1_OBG_dom_sf"/>
</dbReference>
<dbReference type="PROSITE" id="PS51883">
    <property type="entry name" value="OBG"/>
    <property type="match status" value="1"/>
</dbReference>
<gene>
    <name evidence="3" type="ORF">CYMTET_8450</name>
</gene>
<feature type="region of interest" description="Disordered" evidence="1">
    <location>
        <begin position="121"/>
        <end position="147"/>
    </location>
</feature>
<dbReference type="GO" id="GO:0005525">
    <property type="term" value="F:GTP binding"/>
    <property type="evidence" value="ECO:0007669"/>
    <property type="project" value="InterPro"/>
</dbReference>
<dbReference type="GO" id="GO:0042254">
    <property type="term" value="P:ribosome biogenesis"/>
    <property type="evidence" value="ECO:0007669"/>
    <property type="project" value="UniProtKB-UniRule"/>
</dbReference>